<evidence type="ECO:0000256" key="4">
    <source>
        <dbReference type="SAM" id="MobiDB-lite"/>
    </source>
</evidence>
<dbReference type="PANTHER" id="PTHR45748:SF7">
    <property type="entry name" value="1-PHOSPHATIDYLINOSITOL 3-PHOSPHATE 5-KINASE-RELATED"/>
    <property type="match status" value="1"/>
</dbReference>
<dbReference type="GO" id="GO:0046854">
    <property type="term" value="P:phosphatidylinositol phosphate biosynthetic process"/>
    <property type="evidence" value="ECO:0007669"/>
    <property type="project" value="TreeGrafter"/>
</dbReference>
<evidence type="ECO:0000256" key="1">
    <source>
        <dbReference type="ARBA" id="ARBA00022741"/>
    </source>
</evidence>
<dbReference type="PANTHER" id="PTHR45748">
    <property type="entry name" value="1-PHOSPHATIDYLINOSITOL 3-PHOSPHATE 5-KINASE-RELATED"/>
    <property type="match status" value="1"/>
</dbReference>
<feature type="compositionally biased region" description="Low complexity" evidence="4">
    <location>
        <begin position="1186"/>
        <end position="1201"/>
    </location>
</feature>
<evidence type="ECO:0000313" key="6">
    <source>
        <dbReference type="EMBL" id="KAG9320838.1"/>
    </source>
</evidence>
<keyword evidence="3" id="KW-0418">Kinase</keyword>
<feature type="compositionally biased region" description="Polar residues" evidence="4">
    <location>
        <begin position="1581"/>
        <end position="1598"/>
    </location>
</feature>
<feature type="compositionally biased region" description="Low complexity" evidence="4">
    <location>
        <begin position="86"/>
        <end position="102"/>
    </location>
</feature>
<feature type="region of interest" description="Disordered" evidence="4">
    <location>
        <begin position="1"/>
        <end position="65"/>
    </location>
</feature>
<feature type="region of interest" description="Disordered" evidence="4">
    <location>
        <begin position="1005"/>
        <end position="1098"/>
    </location>
</feature>
<name>A0A9P7ZY58_MORAP</name>
<dbReference type="GO" id="GO:0000285">
    <property type="term" value="F:1-phosphatidylinositol-3-phosphate 5-kinase activity"/>
    <property type="evidence" value="ECO:0007669"/>
    <property type="project" value="InterPro"/>
</dbReference>
<feature type="compositionally biased region" description="Polar residues" evidence="4">
    <location>
        <begin position="1623"/>
        <end position="1632"/>
    </location>
</feature>
<reference evidence="6" key="1">
    <citation type="submission" date="2021-07" db="EMBL/GenBank/DDBJ databases">
        <title>Draft genome of Mortierella alpina, strain LL118, isolated from an aspen leaf litter sample.</title>
        <authorList>
            <person name="Yang S."/>
            <person name="Vinatzer B.A."/>
        </authorList>
    </citation>
    <scope>NUCLEOTIDE SEQUENCE</scope>
    <source>
        <strain evidence="6">LL118</strain>
    </source>
</reference>
<dbReference type="PROSITE" id="PS51455">
    <property type="entry name" value="PIPK"/>
    <property type="match status" value="1"/>
</dbReference>
<evidence type="ECO:0000313" key="7">
    <source>
        <dbReference type="Proteomes" id="UP000717515"/>
    </source>
</evidence>
<feature type="compositionally biased region" description="Polar residues" evidence="4">
    <location>
        <begin position="1029"/>
        <end position="1044"/>
    </location>
</feature>
<organism evidence="6 7">
    <name type="scientific">Mortierella alpina</name>
    <name type="common">Oleaginous fungus</name>
    <name type="synonym">Mortierella renispora</name>
    <dbReference type="NCBI Taxonomy" id="64518"/>
    <lineage>
        <taxon>Eukaryota</taxon>
        <taxon>Fungi</taxon>
        <taxon>Fungi incertae sedis</taxon>
        <taxon>Mucoromycota</taxon>
        <taxon>Mortierellomycotina</taxon>
        <taxon>Mortierellomycetes</taxon>
        <taxon>Mortierellales</taxon>
        <taxon>Mortierellaceae</taxon>
        <taxon>Mortierella</taxon>
    </lineage>
</organism>
<dbReference type="Gene3D" id="3.30.810.10">
    <property type="entry name" value="2-Layer Sandwich"/>
    <property type="match status" value="1"/>
</dbReference>
<keyword evidence="1 3" id="KW-0547">Nucleotide-binding</keyword>
<feature type="region of interest" description="Disordered" evidence="4">
    <location>
        <begin position="1568"/>
        <end position="1668"/>
    </location>
</feature>
<dbReference type="GO" id="GO:0010008">
    <property type="term" value="C:endosome membrane"/>
    <property type="evidence" value="ECO:0007669"/>
    <property type="project" value="TreeGrafter"/>
</dbReference>
<feature type="region of interest" description="Disordered" evidence="4">
    <location>
        <begin position="1186"/>
        <end position="1208"/>
    </location>
</feature>
<dbReference type="CDD" id="cd17300">
    <property type="entry name" value="PIPKc_PIKfyve"/>
    <property type="match status" value="1"/>
</dbReference>
<evidence type="ECO:0000256" key="2">
    <source>
        <dbReference type="ARBA" id="ARBA00022840"/>
    </source>
</evidence>
<keyword evidence="2 3" id="KW-0067">ATP-binding</keyword>
<feature type="compositionally biased region" description="Basic and acidic residues" evidence="4">
    <location>
        <begin position="205"/>
        <end position="224"/>
    </location>
</feature>
<dbReference type="SUPFAM" id="SSF56104">
    <property type="entry name" value="SAICAR synthase-like"/>
    <property type="match status" value="1"/>
</dbReference>
<dbReference type="InterPro" id="IPR002498">
    <property type="entry name" value="PInositol-4-P-4/5-kinase_core"/>
</dbReference>
<proteinExistence type="predicted"/>
<dbReference type="GO" id="GO:0000329">
    <property type="term" value="C:fungal-type vacuole membrane"/>
    <property type="evidence" value="ECO:0007669"/>
    <property type="project" value="TreeGrafter"/>
</dbReference>
<sequence>MISSKPLPPIPTPLSEKRSHLFPSVTSLKRRSEVPTDRSSTQQRPDPTDNIDSTTASSNSNTHTNTNTISSMFSFLASTTASLRGAPPSAASASASAQSLHPHPLPSRPSSPRPPSTTSTTTATTADVATKSTQLNARRQQKLVALDQRSFQHLRAIARQSIASSCLENEILWLRLFMDTVQKLAANVADVWQQIEATTDSMTEDTPRASIEETTHTSKPDAKPSKTTPATALPMVDGPAGSRPSFRYRICLVKHTSSSRECSFTAGQFKGDSILLEERSTQEKRRPPKEDQVYNLLGGTIFLSAAPDDLPKVEKILEILVFAVCSLELEAYLMRDHGVIRPESTLNILSTHEADSRHSKAPTATQNSPLHHLKRVSKGSMFAGLFSRGTLPVKYKKGTTQLAQDMEQGSKLENGRQHIPSNRLSGIFSPPDELGLSEDLHSIQNYRFAKIIQQVEKAIISVSPDIVFPPPHLLLRLRDEEVIGPDSKRKSYTWEDVEFVAKKIGFGNRVNRSNTTGAGHGSRFATVTLSDAVKNNGTVNNNGTVVQPSRLPADSRAGLDHLMTNSNSLQGIFNHQSISFSYSYYWSATAAAPCIAPKLITVEYYRKEGQYEDMSLGEMIEYVCRRANSSCPDRTCGHKRMEHISTYTHGEGRINITVEQPRPDSVTDLESEEFAPYLSNSKTIAMWTRCKMCRERTAPKMLSRASRLYSFSKYLELLLYSQHFEPGPRPMCTHTVTKDAMARCFIYRGLVVTFEYESVDLFEMRISRLQVNEDYPTMPRFQLCDLEKDAHDYSTTHSASIGPSSHVSMSSLAANSDYLKESDQSALLDTTRVEIMHFYESCKKIIVAMEEHLGETKSTSKTQYSALKSAMTSTTVDPAKRAALNQLDELGAGWKNEEFELYDQLRHIPISRLNDVRNRFKDCIKRTLRSMESWQKEHHLADFDASGKDAIAWRLPEYAQSDVLHTFPGSSVIVREDEPSSIIASALSCVDYLSLLSAMCSRDSDQEGLQERAPRPPKKDKVFMARPTLRNSRSAGSATLATRKSGSSGSEGSTAAPSTVHGSPGKGDRADTIDQDDDDVDEEEEEDDEEEEDSFLVVDGYQTSVKFVQVSKVDFSSLMPNGTISPRSTIGLNFGSTRHGKNSILGFEKKSDVARPVSMLALPNPAQSLVASPVSTPSSEMNQATSFFVSPPTSRSTTPTPGAKPKNTFGYHTLASGLSGTMKGLSLNALSEKIGSGFSNYGAASAHLDKPDKDYLNPDGTERSVREAMAAERETESAIPSPHLKARFSHGKTSFSCTVYYAAEFDTLRRRCGIHQTYVQSLSRCNSWNANGGKSKSSFYKSKDDRFVVKQMVSSWNIAEKDELLKFAPKYFEYMEKSHDAPTVLAKIFGFYTFKIKNGDSGQVLKIDVLVMEHLFFNQKITRTFDLKGIQDRHAGSKTAPAGATSTTLWDGDFLEGRFNDRLLIYSHSKKIIRESLVNDTEFLAASNIMDYSLLVGVDDERKELVVGIVDFIGAYTWSKRIESRGKTTLRGAKDNVTVLPPQQYKARFREAMERYFLAVPDKWSKTAAEQEQEARREVANTNVPSTITEGSKDSNGTAVPEQTLKRKTSGYLEKMSKAILPSRTTDTTTGKASAMASKDTGQAASSDDLMDPDSRVQTLPRVFHPLD</sequence>
<feature type="compositionally biased region" description="Basic and acidic residues" evidence="4">
    <location>
        <begin position="1005"/>
        <end position="1023"/>
    </location>
</feature>
<dbReference type="EMBL" id="JAIFTL010000253">
    <property type="protein sequence ID" value="KAG9320838.1"/>
    <property type="molecule type" value="Genomic_DNA"/>
</dbReference>
<feature type="compositionally biased region" description="Low complexity" evidence="4">
    <location>
        <begin position="116"/>
        <end position="126"/>
    </location>
</feature>
<feature type="compositionally biased region" description="Pro residues" evidence="4">
    <location>
        <begin position="103"/>
        <end position="115"/>
    </location>
</feature>
<keyword evidence="3" id="KW-0808">Transferase</keyword>
<dbReference type="GO" id="GO:0005524">
    <property type="term" value="F:ATP binding"/>
    <property type="evidence" value="ECO:0007669"/>
    <property type="project" value="UniProtKB-UniRule"/>
</dbReference>
<accession>A0A9P7ZY58</accession>
<feature type="region of interest" description="Disordered" evidence="4">
    <location>
        <begin position="199"/>
        <end position="238"/>
    </location>
</feature>
<gene>
    <name evidence="6" type="ORF">KVV02_001713</name>
</gene>
<comment type="caution">
    <text evidence="6">The sequence shown here is derived from an EMBL/GenBank/DDBJ whole genome shotgun (WGS) entry which is preliminary data.</text>
</comment>
<feature type="region of interest" description="Disordered" evidence="4">
    <location>
        <begin position="83"/>
        <end position="135"/>
    </location>
</feature>
<feature type="compositionally biased region" description="Low complexity" evidence="4">
    <location>
        <begin position="48"/>
        <end position="65"/>
    </location>
</feature>
<evidence type="ECO:0000256" key="3">
    <source>
        <dbReference type="PROSITE-ProRule" id="PRU00781"/>
    </source>
</evidence>
<feature type="compositionally biased region" description="Acidic residues" evidence="4">
    <location>
        <begin position="1073"/>
        <end position="1094"/>
    </location>
</feature>
<dbReference type="Pfam" id="PF01504">
    <property type="entry name" value="PIP5K"/>
    <property type="match status" value="1"/>
</dbReference>
<dbReference type="SMART" id="SM00330">
    <property type="entry name" value="PIPKc"/>
    <property type="match status" value="1"/>
</dbReference>
<dbReference type="InterPro" id="IPR044769">
    <property type="entry name" value="PIKfyve_PIPKc"/>
</dbReference>
<dbReference type="InterPro" id="IPR027483">
    <property type="entry name" value="PInositol-4-P-4/5-kinase_C_sf"/>
</dbReference>
<feature type="domain" description="PIPK" evidence="5">
    <location>
        <begin position="1226"/>
        <end position="1557"/>
    </location>
</feature>
<dbReference type="Gene3D" id="3.30.800.10">
    <property type="entry name" value="Phosphatidylinositol Phosphate Kinase II Beta"/>
    <property type="match status" value="1"/>
</dbReference>
<evidence type="ECO:0000259" key="5">
    <source>
        <dbReference type="PROSITE" id="PS51455"/>
    </source>
</evidence>
<feature type="compositionally biased region" description="Pro residues" evidence="4">
    <location>
        <begin position="1"/>
        <end position="12"/>
    </location>
</feature>
<protein>
    <recommendedName>
        <fullName evidence="5">PIPK domain-containing protein</fullName>
    </recommendedName>
</protein>
<dbReference type="Proteomes" id="UP000717515">
    <property type="component" value="Unassembled WGS sequence"/>
</dbReference>
<dbReference type="InterPro" id="IPR027484">
    <property type="entry name" value="PInositol-4-P-5-kinase_N"/>
</dbReference>